<evidence type="ECO:0000259" key="2">
    <source>
        <dbReference type="PROSITE" id="PS50076"/>
    </source>
</evidence>
<keyword evidence="1" id="KW-0143">Chaperone</keyword>
<dbReference type="Gene3D" id="1.10.287.110">
    <property type="entry name" value="DnaJ domain"/>
    <property type="match status" value="1"/>
</dbReference>
<reference evidence="3 4" key="1">
    <citation type="submission" date="2015-12" db="EMBL/GenBank/DDBJ databases">
        <title>Nitrous oxide reduction kinetics distinguish bacteria harboring typical versus atypical NosZ.</title>
        <authorList>
            <person name="Yoon S."/>
            <person name="Nissen S."/>
            <person name="Park D."/>
            <person name="Sanford R.A."/>
            <person name="Loeffler F.E."/>
        </authorList>
    </citation>
    <scope>NUCLEOTIDE SEQUENCE [LARGE SCALE GENOMIC DNA]</scope>
    <source>
        <strain evidence="3 4">ATCC BAA-841</strain>
    </source>
</reference>
<dbReference type="PROSITE" id="PS50076">
    <property type="entry name" value="DNAJ_2"/>
    <property type="match status" value="1"/>
</dbReference>
<dbReference type="Pfam" id="PF00226">
    <property type="entry name" value="DnaJ"/>
    <property type="match status" value="1"/>
</dbReference>
<dbReference type="InterPro" id="IPR001623">
    <property type="entry name" value="DnaJ_domain"/>
</dbReference>
<dbReference type="CDD" id="cd06257">
    <property type="entry name" value="DnaJ"/>
    <property type="match status" value="1"/>
</dbReference>
<keyword evidence="4" id="KW-1185">Reference proteome</keyword>
<dbReference type="GO" id="GO:0042026">
    <property type="term" value="P:protein refolding"/>
    <property type="evidence" value="ECO:0007669"/>
    <property type="project" value="TreeGrafter"/>
</dbReference>
<dbReference type="PANTHER" id="PTHR43096:SF52">
    <property type="entry name" value="DNAJ HOMOLOG 1, MITOCHONDRIAL-RELATED"/>
    <property type="match status" value="1"/>
</dbReference>
<proteinExistence type="predicted"/>
<evidence type="ECO:0000313" key="4">
    <source>
        <dbReference type="Proteomes" id="UP000070186"/>
    </source>
</evidence>
<comment type="caution">
    <text evidence="3">The sequence shown here is derived from an EMBL/GenBank/DDBJ whole genome shotgun (WGS) entry which is preliminary data.</text>
</comment>
<dbReference type="AlphaFoldDB" id="A0A133XJC0"/>
<dbReference type="Proteomes" id="UP000070186">
    <property type="component" value="Unassembled WGS sequence"/>
</dbReference>
<dbReference type="EMBL" id="LODL01000019">
    <property type="protein sequence ID" value="KXB30996.1"/>
    <property type="molecule type" value="Genomic_DNA"/>
</dbReference>
<dbReference type="GO" id="GO:0051082">
    <property type="term" value="F:unfolded protein binding"/>
    <property type="evidence" value="ECO:0007669"/>
    <property type="project" value="TreeGrafter"/>
</dbReference>
<dbReference type="SUPFAM" id="SSF46565">
    <property type="entry name" value="Chaperone J-domain"/>
    <property type="match status" value="1"/>
</dbReference>
<dbReference type="STRING" id="281362.AT959_09840"/>
<name>A0A133XJC0_9RHOO</name>
<sequence length="117" mass="13746">MAGERREKELVMENCDYYCTLGIDRTASEAEIKKAYRRQAQRLHPDVTDDPEGESKFKRLGEAYKTLRRADTRSAYNLQLVTDSPVISPALWLWIAFPPDLCFALLPWPLFTWLWRH</sequence>
<protein>
    <recommendedName>
        <fullName evidence="2">J domain-containing protein</fullName>
    </recommendedName>
</protein>
<dbReference type="InterPro" id="IPR036869">
    <property type="entry name" value="J_dom_sf"/>
</dbReference>
<evidence type="ECO:0000313" key="3">
    <source>
        <dbReference type="EMBL" id="KXB30996.1"/>
    </source>
</evidence>
<organism evidence="3 4">
    <name type="scientific">Dechloromonas denitrificans</name>
    <dbReference type="NCBI Taxonomy" id="281362"/>
    <lineage>
        <taxon>Bacteria</taxon>
        <taxon>Pseudomonadati</taxon>
        <taxon>Pseudomonadota</taxon>
        <taxon>Betaproteobacteria</taxon>
        <taxon>Rhodocyclales</taxon>
        <taxon>Azonexaceae</taxon>
        <taxon>Dechloromonas</taxon>
    </lineage>
</organism>
<dbReference type="PANTHER" id="PTHR43096">
    <property type="entry name" value="DNAJ HOMOLOG 1, MITOCHONDRIAL-RELATED"/>
    <property type="match status" value="1"/>
</dbReference>
<evidence type="ECO:0000256" key="1">
    <source>
        <dbReference type="ARBA" id="ARBA00023186"/>
    </source>
</evidence>
<accession>A0A133XJC0</accession>
<dbReference type="SMART" id="SM00271">
    <property type="entry name" value="DnaJ"/>
    <property type="match status" value="1"/>
</dbReference>
<gene>
    <name evidence="3" type="ORF">AT959_09840</name>
</gene>
<feature type="domain" description="J" evidence="2">
    <location>
        <begin position="16"/>
        <end position="80"/>
    </location>
</feature>
<dbReference type="PRINTS" id="PR00625">
    <property type="entry name" value="JDOMAIN"/>
</dbReference>
<dbReference type="GO" id="GO:0005737">
    <property type="term" value="C:cytoplasm"/>
    <property type="evidence" value="ECO:0007669"/>
    <property type="project" value="TreeGrafter"/>
</dbReference>